<sequence length="104" mass="11472">MVILGFALIFGGALVIAASVFTAQLTDGRVELIGVEVTPISLFLLGVGAGVAILWGFTILKYGARRSLRQRRDQKKLEELSEKLDRVDRRNDGDRGEQERDTVV</sequence>
<proteinExistence type="predicted"/>
<evidence type="ECO:0000313" key="3">
    <source>
        <dbReference type="EMBL" id="CAB4725606.1"/>
    </source>
</evidence>
<dbReference type="AlphaFoldDB" id="A0A6J6RT17"/>
<evidence type="ECO:0000256" key="2">
    <source>
        <dbReference type="SAM" id="Phobius"/>
    </source>
</evidence>
<organism evidence="3">
    <name type="scientific">freshwater metagenome</name>
    <dbReference type="NCBI Taxonomy" id="449393"/>
    <lineage>
        <taxon>unclassified sequences</taxon>
        <taxon>metagenomes</taxon>
        <taxon>ecological metagenomes</taxon>
    </lineage>
</organism>
<gene>
    <name evidence="3" type="ORF">UFOPK2579_02274</name>
</gene>
<keyword evidence="2" id="KW-0812">Transmembrane</keyword>
<keyword evidence="2" id="KW-0472">Membrane</keyword>
<accession>A0A6J6RT17</accession>
<keyword evidence="2" id="KW-1133">Transmembrane helix</keyword>
<feature type="coiled-coil region" evidence="1">
    <location>
        <begin position="70"/>
        <end position="97"/>
    </location>
</feature>
<reference evidence="3" key="1">
    <citation type="submission" date="2020-05" db="EMBL/GenBank/DDBJ databases">
        <authorList>
            <person name="Chiriac C."/>
            <person name="Salcher M."/>
            <person name="Ghai R."/>
            <person name="Kavagutti S V."/>
        </authorList>
    </citation>
    <scope>NUCLEOTIDE SEQUENCE</scope>
</reference>
<protein>
    <submittedName>
        <fullName evidence="3">Unannotated protein</fullName>
    </submittedName>
</protein>
<name>A0A6J6RT17_9ZZZZ</name>
<feature type="transmembrane region" description="Helical" evidence="2">
    <location>
        <begin position="38"/>
        <end position="62"/>
    </location>
</feature>
<keyword evidence="1" id="KW-0175">Coiled coil</keyword>
<dbReference type="EMBL" id="CAEZXR010000324">
    <property type="protein sequence ID" value="CAB4725606.1"/>
    <property type="molecule type" value="Genomic_DNA"/>
</dbReference>
<evidence type="ECO:0000256" key="1">
    <source>
        <dbReference type="SAM" id="Coils"/>
    </source>
</evidence>